<dbReference type="EMBL" id="BAAANQ010000001">
    <property type="protein sequence ID" value="GAA2043289.1"/>
    <property type="molecule type" value="Genomic_DNA"/>
</dbReference>
<sequence length="176" mass="19137">MKLARLSLLLLVAACGCSSGGGDYALPTDLCGIKASPDSLRSLLPPGEIEQEKLNLNTTEPIVYSCRIQVDQVTVMAITVRAFSDPMVFDLMESYRAAPSAYNIWSPYEDVIGGQDAILDSGGSFVRTSCPMEGEIEVLEINVRNYAAESETEQGRERMKDFTAAFMASAKEEFGC</sequence>
<gene>
    <name evidence="2" type="ORF">GCM10009757_07710</name>
</gene>
<name>A0ABN2UZT3_9ACTN</name>
<comment type="caution">
    <text evidence="2">The sequence shown here is derived from an EMBL/GenBank/DDBJ whole genome shotgun (WGS) entry which is preliminary data.</text>
</comment>
<organism evidence="2 3">
    <name type="scientific">Streptomyces cheonanensis</name>
    <dbReference type="NCBI Taxonomy" id="312720"/>
    <lineage>
        <taxon>Bacteria</taxon>
        <taxon>Bacillati</taxon>
        <taxon>Actinomycetota</taxon>
        <taxon>Actinomycetes</taxon>
        <taxon>Kitasatosporales</taxon>
        <taxon>Streptomycetaceae</taxon>
        <taxon>Streptomyces</taxon>
    </lineage>
</organism>
<keyword evidence="1" id="KW-0732">Signal</keyword>
<evidence type="ECO:0000256" key="1">
    <source>
        <dbReference type="SAM" id="SignalP"/>
    </source>
</evidence>
<feature type="signal peptide" evidence="1">
    <location>
        <begin position="1"/>
        <end position="25"/>
    </location>
</feature>
<keyword evidence="3" id="KW-1185">Reference proteome</keyword>
<proteinExistence type="predicted"/>
<evidence type="ECO:0000313" key="2">
    <source>
        <dbReference type="EMBL" id="GAA2043289.1"/>
    </source>
</evidence>
<accession>A0ABN2UZT3</accession>
<protein>
    <recommendedName>
        <fullName evidence="4">DUF3558 domain-containing protein</fullName>
    </recommendedName>
</protein>
<dbReference type="PROSITE" id="PS51257">
    <property type="entry name" value="PROKAR_LIPOPROTEIN"/>
    <property type="match status" value="1"/>
</dbReference>
<feature type="chain" id="PRO_5046571620" description="DUF3558 domain-containing protein" evidence="1">
    <location>
        <begin position="26"/>
        <end position="176"/>
    </location>
</feature>
<reference evidence="2 3" key="1">
    <citation type="journal article" date="2019" name="Int. J. Syst. Evol. Microbiol.">
        <title>The Global Catalogue of Microorganisms (GCM) 10K type strain sequencing project: providing services to taxonomists for standard genome sequencing and annotation.</title>
        <authorList>
            <consortium name="The Broad Institute Genomics Platform"/>
            <consortium name="The Broad Institute Genome Sequencing Center for Infectious Disease"/>
            <person name="Wu L."/>
            <person name="Ma J."/>
        </authorList>
    </citation>
    <scope>NUCLEOTIDE SEQUENCE [LARGE SCALE GENOMIC DNA]</scope>
    <source>
        <strain evidence="2 3">JCM 14549</strain>
    </source>
</reference>
<evidence type="ECO:0008006" key="4">
    <source>
        <dbReference type="Google" id="ProtNLM"/>
    </source>
</evidence>
<evidence type="ECO:0000313" key="3">
    <source>
        <dbReference type="Proteomes" id="UP001403094"/>
    </source>
</evidence>
<dbReference type="Proteomes" id="UP001403094">
    <property type="component" value="Unassembled WGS sequence"/>
</dbReference>